<dbReference type="Proteomes" id="UP001519460">
    <property type="component" value="Unassembled WGS sequence"/>
</dbReference>
<gene>
    <name evidence="7" type="ORF">BaRGS_00010014</name>
</gene>
<reference evidence="7 8" key="1">
    <citation type="journal article" date="2023" name="Sci. Data">
        <title>Genome assembly of the Korean intertidal mud-creeper Batillaria attramentaria.</title>
        <authorList>
            <person name="Patra A.K."/>
            <person name="Ho P.T."/>
            <person name="Jun S."/>
            <person name="Lee S.J."/>
            <person name="Kim Y."/>
            <person name="Won Y.J."/>
        </authorList>
    </citation>
    <scope>NUCLEOTIDE SEQUENCE [LARGE SCALE GENOMIC DNA]</scope>
    <source>
        <strain evidence="7">Wonlab-2016</strain>
    </source>
</reference>
<dbReference type="SUPFAM" id="SSF161070">
    <property type="entry name" value="SNF-like"/>
    <property type="match status" value="2"/>
</dbReference>
<evidence type="ECO:0000256" key="4">
    <source>
        <dbReference type="ARBA" id="ARBA00022989"/>
    </source>
</evidence>
<evidence type="ECO:0000256" key="2">
    <source>
        <dbReference type="ARBA" id="ARBA00022448"/>
    </source>
</evidence>
<feature type="transmembrane region" description="Helical" evidence="6">
    <location>
        <begin position="223"/>
        <end position="240"/>
    </location>
</feature>
<feature type="transmembrane region" description="Helical" evidence="6">
    <location>
        <begin position="12"/>
        <end position="31"/>
    </location>
</feature>
<name>A0ABD0LH11_9CAEN</name>
<dbReference type="PROSITE" id="PS50267">
    <property type="entry name" value="NA_NEUROTRAN_SYMP_3"/>
    <property type="match status" value="1"/>
</dbReference>
<keyword evidence="2" id="KW-0813">Transport</keyword>
<keyword evidence="3 6" id="KW-0812">Transmembrane</keyword>
<feature type="transmembrane region" description="Helical" evidence="6">
    <location>
        <begin position="148"/>
        <end position="168"/>
    </location>
</feature>
<protein>
    <submittedName>
        <fullName evidence="7">Uncharacterized protein</fullName>
    </submittedName>
</protein>
<evidence type="ECO:0000256" key="1">
    <source>
        <dbReference type="ARBA" id="ARBA00004141"/>
    </source>
</evidence>
<sequence length="416" mass="47502">EPILHSGVVSVYYNVIIAYAIYYMWVAFVNLDDDLPWANCDNWWRSDGCRDKPYPDFKNLNETEAMEAITGDVYKEDCIRELMLNNSFAMKVEDEWGASNYSQLNSTMIRTDLFKQCAKVFVSPADDFWTNYVLRLNEAEDFGNLGGISLKNILTLALAWVLIFFCLMKGVKSSGKGRYHGCSDKLRHVHLCRWLTQFAMMETVISGITDVFKDSLRKRKMEFTLFCCVVGFLLGIPQTTKGGIWVLTLFDWYSGSYNLMFIALCELVCLMYVYGFRNFGDDIHMMVGIKPGIYWLATWLVITPMTISFIIIIGAIQYTKAYYGNYVFEDWVQGIGWVMVVIPLVAIVVVAIVQMKRYGVPECFKPDKDWGPADPENRTGRYATLPYHKAHANGVSNGGYDNIAYVKGDDAVNVRL</sequence>
<keyword evidence="4 6" id="KW-1133">Transmembrane helix</keyword>
<evidence type="ECO:0000256" key="5">
    <source>
        <dbReference type="ARBA" id="ARBA00023136"/>
    </source>
</evidence>
<comment type="caution">
    <text evidence="7">The sequence shown here is derived from an EMBL/GenBank/DDBJ whole genome shotgun (WGS) entry which is preliminary data.</text>
</comment>
<dbReference type="EMBL" id="JACVVK020000049">
    <property type="protein sequence ID" value="KAK7498637.1"/>
    <property type="molecule type" value="Genomic_DNA"/>
</dbReference>
<organism evidence="7 8">
    <name type="scientific">Batillaria attramentaria</name>
    <dbReference type="NCBI Taxonomy" id="370345"/>
    <lineage>
        <taxon>Eukaryota</taxon>
        <taxon>Metazoa</taxon>
        <taxon>Spiralia</taxon>
        <taxon>Lophotrochozoa</taxon>
        <taxon>Mollusca</taxon>
        <taxon>Gastropoda</taxon>
        <taxon>Caenogastropoda</taxon>
        <taxon>Sorbeoconcha</taxon>
        <taxon>Cerithioidea</taxon>
        <taxon>Batillariidae</taxon>
        <taxon>Batillaria</taxon>
    </lineage>
</organism>
<comment type="subcellular location">
    <subcellularLocation>
        <location evidence="1">Membrane</location>
        <topology evidence="1">Multi-pass membrane protein</topology>
    </subcellularLocation>
</comment>
<dbReference type="GO" id="GO:0016020">
    <property type="term" value="C:membrane"/>
    <property type="evidence" value="ECO:0007669"/>
    <property type="project" value="UniProtKB-SubCell"/>
</dbReference>
<keyword evidence="5 6" id="KW-0472">Membrane</keyword>
<dbReference type="InterPro" id="IPR000175">
    <property type="entry name" value="Na/ntran_symport"/>
</dbReference>
<proteinExistence type="predicted"/>
<dbReference type="PANTHER" id="PTHR11616">
    <property type="entry name" value="SODIUM/CHLORIDE DEPENDENT TRANSPORTER"/>
    <property type="match status" value="1"/>
</dbReference>
<dbReference type="PANTHER" id="PTHR11616:SF240">
    <property type="entry name" value="BLOATED TUBULES, ISOFORM B-RELATED"/>
    <property type="match status" value="1"/>
</dbReference>
<dbReference type="AlphaFoldDB" id="A0ABD0LH11"/>
<feature type="transmembrane region" description="Helical" evidence="6">
    <location>
        <begin position="252"/>
        <end position="273"/>
    </location>
</feature>
<feature type="transmembrane region" description="Helical" evidence="6">
    <location>
        <begin position="331"/>
        <end position="353"/>
    </location>
</feature>
<feature type="non-terminal residue" evidence="7">
    <location>
        <position position="1"/>
    </location>
</feature>
<accession>A0ABD0LH11</accession>
<keyword evidence="8" id="KW-1185">Reference proteome</keyword>
<feature type="transmembrane region" description="Helical" evidence="6">
    <location>
        <begin position="293"/>
        <end position="319"/>
    </location>
</feature>
<dbReference type="Pfam" id="PF00209">
    <property type="entry name" value="SNF"/>
    <property type="match status" value="3"/>
</dbReference>
<dbReference type="InterPro" id="IPR037272">
    <property type="entry name" value="SNS_sf"/>
</dbReference>
<evidence type="ECO:0000256" key="6">
    <source>
        <dbReference type="SAM" id="Phobius"/>
    </source>
</evidence>
<evidence type="ECO:0000313" key="8">
    <source>
        <dbReference type="Proteomes" id="UP001519460"/>
    </source>
</evidence>
<evidence type="ECO:0000313" key="7">
    <source>
        <dbReference type="EMBL" id="KAK7498637.1"/>
    </source>
</evidence>
<evidence type="ECO:0000256" key="3">
    <source>
        <dbReference type="ARBA" id="ARBA00022692"/>
    </source>
</evidence>